<proteinExistence type="predicted"/>
<accession>A0ACB9G1D6</accession>
<protein>
    <submittedName>
        <fullName evidence="1">Uncharacterized protein</fullName>
    </submittedName>
</protein>
<dbReference type="EMBL" id="CM042032">
    <property type="protein sequence ID" value="KAI3777195.1"/>
    <property type="molecule type" value="Genomic_DNA"/>
</dbReference>
<reference evidence="1 2" key="2">
    <citation type="journal article" date="2022" name="Mol. Ecol. Resour.">
        <title>The genomes of chicory, endive, great burdock and yacon provide insights into Asteraceae paleo-polyploidization history and plant inulin production.</title>
        <authorList>
            <person name="Fan W."/>
            <person name="Wang S."/>
            <person name="Wang H."/>
            <person name="Wang A."/>
            <person name="Jiang F."/>
            <person name="Liu H."/>
            <person name="Zhao H."/>
            <person name="Xu D."/>
            <person name="Zhang Y."/>
        </authorList>
    </citation>
    <scope>NUCLEOTIDE SEQUENCE [LARGE SCALE GENOMIC DNA]</scope>
    <source>
        <strain evidence="2">cv. Yunnan</strain>
        <tissue evidence="1">Leaves</tissue>
    </source>
</reference>
<dbReference type="Proteomes" id="UP001056120">
    <property type="component" value="Linkage Group LG15"/>
</dbReference>
<gene>
    <name evidence="1" type="ORF">L1987_46991</name>
</gene>
<keyword evidence="2" id="KW-1185">Reference proteome</keyword>
<organism evidence="1 2">
    <name type="scientific">Smallanthus sonchifolius</name>
    <dbReference type="NCBI Taxonomy" id="185202"/>
    <lineage>
        <taxon>Eukaryota</taxon>
        <taxon>Viridiplantae</taxon>
        <taxon>Streptophyta</taxon>
        <taxon>Embryophyta</taxon>
        <taxon>Tracheophyta</taxon>
        <taxon>Spermatophyta</taxon>
        <taxon>Magnoliopsida</taxon>
        <taxon>eudicotyledons</taxon>
        <taxon>Gunneridae</taxon>
        <taxon>Pentapetalae</taxon>
        <taxon>asterids</taxon>
        <taxon>campanulids</taxon>
        <taxon>Asterales</taxon>
        <taxon>Asteraceae</taxon>
        <taxon>Asteroideae</taxon>
        <taxon>Heliantheae alliance</taxon>
        <taxon>Millerieae</taxon>
        <taxon>Smallanthus</taxon>
    </lineage>
</organism>
<name>A0ACB9G1D6_9ASTR</name>
<evidence type="ECO:0000313" key="1">
    <source>
        <dbReference type="EMBL" id="KAI3777195.1"/>
    </source>
</evidence>
<comment type="caution">
    <text evidence="1">The sequence shown here is derived from an EMBL/GenBank/DDBJ whole genome shotgun (WGS) entry which is preliminary data.</text>
</comment>
<sequence length="254" mass="28772">MADRFLKQARQYSEARPRYPQKLFDFIASKTPTHDLVWDIGTGSGQAATSISIKQLEFAPRLPNVDYKCTSPNMSMSELEEKVGTESSVDLVTIAQAIQWFDLDTFYNQVKWILKKPSGIIAAWCYPIPKIDDEFDPVFQNFYLESQPYSGGLQRGLVDDKYTTLEFPFGPVDGCHHTGPFEFQTNKLMSLGELFLYIRSWSTYQTAKDQGVELLNDGAIEELTNAWKEDGNGRKSVTFPVYLRIGKVGGSFTL</sequence>
<evidence type="ECO:0000313" key="2">
    <source>
        <dbReference type="Proteomes" id="UP001056120"/>
    </source>
</evidence>
<reference evidence="2" key="1">
    <citation type="journal article" date="2022" name="Mol. Ecol. Resour.">
        <title>The genomes of chicory, endive, great burdock and yacon provide insights into Asteraceae palaeo-polyploidization history and plant inulin production.</title>
        <authorList>
            <person name="Fan W."/>
            <person name="Wang S."/>
            <person name="Wang H."/>
            <person name="Wang A."/>
            <person name="Jiang F."/>
            <person name="Liu H."/>
            <person name="Zhao H."/>
            <person name="Xu D."/>
            <person name="Zhang Y."/>
        </authorList>
    </citation>
    <scope>NUCLEOTIDE SEQUENCE [LARGE SCALE GENOMIC DNA]</scope>
    <source>
        <strain evidence="2">cv. Yunnan</strain>
    </source>
</reference>